<gene>
    <name evidence="3" type="primary">Naa16</name>
    <name evidence="3" type="ORF">CM83_2438</name>
    <name evidence="4" type="ORF">g.98699</name>
</gene>
<keyword evidence="1" id="KW-0677">Repeat</keyword>
<dbReference type="AlphaFoldDB" id="A0A0A9WZI6"/>
<keyword evidence="2" id="KW-0802">TPR repeat</keyword>
<dbReference type="InterPro" id="IPR021183">
    <property type="entry name" value="NatA_aux_su"/>
</dbReference>
<reference evidence="3" key="1">
    <citation type="journal article" date="2014" name="PLoS ONE">
        <title>Transcriptome-Based Identification of ABC Transporters in the Western Tarnished Plant Bug Lygus hesperus.</title>
        <authorList>
            <person name="Hull J.J."/>
            <person name="Chaney K."/>
            <person name="Geib S.M."/>
            <person name="Fabrick J.A."/>
            <person name="Brent C.S."/>
            <person name="Walsh D."/>
            <person name="Lavine L.C."/>
        </authorList>
    </citation>
    <scope>NUCLEOTIDE SEQUENCE</scope>
</reference>
<evidence type="ECO:0000313" key="4">
    <source>
        <dbReference type="EMBL" id="JAQ09901.1"/>
    </source>
</evidence>
<sequence length="167" mass="19809">MLYVEKGKIYARQGRTHDAAQQVDFARKLDLQDKYLNSKAAKYAFRNNDIATGEAIMQMFYANSVVPGDTFLTALESQCLWYEYEVGQAYYRKGDYLSALHNLLMFNLHHEHNHNELSDFHNYVFRRNTMRAWFNVIECDDNKTRNPFYHKYATALVRTYMRVHELG</sequence>
<dbReference type="EMBL" id="GDHC01008728">
    <property type="protein sequence ID" value="JAQ09901.1"/>
    <property type="molecule type" value="Transcribed_RNA"/>
</dbReference>
<keyword evidence="3" id="KW-0808">Transferase</keyword>
<accession>A0A0A9WZI6</accession>
<protein>
    <submittedName>
        <fullName evidence="3">N-alpha-acetyltransferase 16, NatA auxiliary subunit</fullName>
    </submittedName>
</protein>
<dbReference type="Gene3D" id="1.25.40.1040">
    <property type="match status" value="1"/>
</dbReference>
<dbReference type="GO" id="GO:0016740">
    <property type="term" value="F:transferase activity"/>
    <property type="evidence" value="ECO:0007669"/>
    <property type="project" value="UniProtKB-KW"/>
</dbReference>
<dbReference type="Gene3D" id="1.25.40.1010">
    <property type="match status" value="1"/>
</dbReference>
<organism evidence="3">
    <name type="scientific">Lygus hesperus</name>
    <name type="common">Western plant bug</name>
    <dbReference type="NCBI Taxonomy" id="30085"/>
    <lineage>
        <taxon>Eukaryota</taxon>
        <taxon>Metazoa</taxon>
        <taxon>Ecdysozoa</taxon>
        <taxon>Arthropoda</taxon>
        <taxon>Hexapoda</taxon>
        <taxon>Insecta</taxon>
        <taxon>Pterygota</taxon>
        <taxon>Neoptera</taxon>
        <taxon>Paraneoptera</taxon>
        <taxon>Hemiptera</taxon>
        <taxon>Heteroptera</taxon>
        <taxon>Panheteroptera</taxon>
        <taxon>Cimicomorpha</taxon>
        <taxon>Miridae</taxon>
        <taxon>Mirini</taxon>
        <taxon>Lygus</taxon>
    </lineage>
</organism>
<evidence type="ECO:0000313" key="3">
    <source>
        <dbReference type="EMBL" id="JAG10260.1"/>
    </source>
</evidence>
<name>A0A0A9WZI6_LYGHE</name>
<reference evidence="4" key="3">
    <citation type="journal article" date="2016" name="Gigascience">
        <title>De novo construction of an expanded transcriptome assembly for the western tarnished plant bug, Lygus hesperus.</title>
        <authorList>
            <person name="Tassone E.E."/>
            <person name="Geib S.M."/>
            <person name="Hall B."/>
            <person name="Fabrick J.A."/>
            <person name="Brent C.S."/>
            <person name="Hull J.J."/>
        </authorList>
    </citation>
    <scope>NUCLEOTIDE SEQUENCE</scope>
</reference>
<dbReference type="GO" id="GO:0005737">
    <property type="term" value="C:cytoplasm"/>
    <property type="evidence" value="ECO:0007669"/>
    <property type="project" value="TreeGrafter"/>
</dbReference>
<reference evidence="3" key="2">
    <citation type="submission" date="2014-07" db="EMBL/GenBank/DDBJ databases">
        <authorList>
            <person name="Hull J."/>
        </authorList>
    </citation>
    <scope>NUCLEOTIDE SEQUENCE</scope>
</reference>
<dbReference type="EMBL" id="GBHO01033344">
    <property type="protein sequence ID" value="JAG10260.1"/>
    <property type="molecule type" value="Transcribed_RNA"/>
</dbReference>
<dbReference type="PANTHER" id="PTHR22767">
    <property type="entry name" value="N-TERMINAL ACETYLTRANSFERASE-RELATED"/>
    <property type="match status" value="1"/>
</dbReference>
<dbReference type="PANTHER" id="PTHR22767:SF2">
    <property type="entry name" value="N(ALPHA)-ACETYLTRANSFERASE 15_16, ISOFORM A"/>
    <property type="match status" value="1"/>
</dbReference>
<evidence type="ECO:0000256" key="1">
    <source>
        <dbReference type="ARBA" id="ARBA00022737"/>
    </source>
</evidence>
<proteinExistence type="predicted"/>
<dbReference type="Pfam" id="PF12569">
    <property type="entry name" value="NatA_aux_su"/>
    <property type="match status" value="1"/>
</dbReference>
<evidence type="ECO:0000256" key="2">
    <source>
        <dbReference type="ARBA" id="ARBA00022803"/>
    </source>
</evidence>